<proteinExistence type="inferred from homology"/>
<protein>
    <submittedName>
        <fullName evidence="2">ROK family protein</fullName>
    </submittedName>
</protein>
<keyword evidence="3" id="KW-1185">Reference proteome</keyword>
<dbReference type="SUPFAM" id="SSF53067">
    <property type="entry name" value="Actin-like ATPase domain"/>
    <property type="match status" value="1"/>
</dbReference>
<dbReference type="EMBL" id="WJXB01000007">
    <property type="protein sequence ID" value="MRN55185.1"/>
    <property type="molecule type" value="Genomic_DNA"/>
</dbReference>
<reference evidence="2 3" key="1">
    <citation type="submission" date="2019-11" db="EMBL/GenBank/DDBJ databases">
        <title>Paenibacillus monticola sp. nov., a novel PGPR strain isolated from mountain sample in China.</title>
        <authorList>
            <person name="Zhao Q."/>
            <person name="Li H.-P."/>
            <person name="Zhang J.-L."/>
        </authorList>
    </citation>
    <scope>NUCLEOTIDE SEQUENCE [LARGE SCALE GENOMIC DNA]</scope>
    <source>
        <strain evidence="2 3">LC-T2</strain>
    </source>
</reference>
<dbReference type="InterPro" id="IPR043129">
    <property type="entry name" value="ATPase_NBD"/>
</dbReference>
<name>A0A7X2H828_9BACL</name>
<dbReference type="RefSeq" id="WP_154120682.1">
    <property type="nucleotide sequence ID" value="NZ_WJXB01000007.1"/>
</dbReference>
<dbReference type="Proteomes" id="UP000463051">
    <property type="component" value="Unassembled WGS sequence"/>
</dbReference>
<dbReference type="Pfam" id="PF00480">
    <property type="entry name" value="ROK"/>
    <property type="match status" value="1"/>
</dbReference>
<dbReference type="AlphaFoldDB" id="A0A7X2H828"/>
<organism evidence="2 3">
    <name type="scientific">Paenibacillus monticola</name>
    <dbReference type="NCBI Taxonomy" id="2666075"/>
    <lineage>
        <taxon>Bacteria</taxon>
        <taxon>Bacillati</taxon>
        <taxon>Bacillota</taxon>
        <taxon>Bacilli</taxon>
        <taxon>Bacillales</taxon>
        <taxon>Paenibacillaceae</taxon>
        <taxon>Paenibacillus</taxon>
    </lineage>
</organism>
<evidence type="ECO:0000313" key="2">
    <source>
        <dbReference type="EMBL" id="MRN55185.1"/>
    </source>
</evidence>
<evidence type="ECO:0000256" key="1">
    <source>
        <dbReference type="ARBA" id="ARBA00006479"/>
    </source>
</evidence>
<sequence>MKPYLIGIDLGGTNIKAAIFDEEFKAVQELSIPTEASAGSAHVLARIREAVHLLTVRTNITLDLVKAMGIGIPGLLDPVAGISIFSPNFPDWDYVPIIDEMKLYYDFPIYIDNDVRVNLYGEWQHGAGRGYANLVLITLGTGLGSGMVSDGKVIYGTSYSAGEIGHMNMYRHGRPCRCGSSGCLGRYVSAIGMVNTLKEKLAEGRSSIIQKWTESQNDRITALMISEAYDRDDALSIEVMRETGEMLGFGLANVINMFNPERIIVGGGMAAAGDRLLNTVRDTVQQHALKLSSSKCSIVQAELGSQAGTLGAASYAWKKMDVKSNV</sequence>
<dbReference type="InterPro" id="IPR000600">
    <property type="entry name" value="ROK"/>
</dbReference>
<evidence type="ECO:0000313" key="3">
    <source>
        <dbReference type="Proteomes" id="UP000463051"/>
    </source>
</evidence>
<comment type="similarity">
    <text evidence="1">Belongs to the ROK (NagC/XylR) family.</text>
</comment>
<accession>A0A7X2H828</accession>
<dbReference type="Gene3D" id="3.30.420.40">
    <property type="match status" value="2"/>
</dbReference>
<dbReference type="PANTHER" id="PTHR18964:SF149">
    <property type="entry name" value="BIFUNCTIONAL UDP-N-ACETYLGLUCOSAMINE 2-EPIMERASE_N-ACETYLMANNOSAMINE KINASE"/>
    <property type="match status" value="1"/>
</dbReference>
<gene>
    <name evidence="2" type="ORF">GJB61_19575</name>
</gene>
<comment type="caution">
    <text evidence="2">The sequence shown here is derived from an EMBL/GenBank/DDBJ whole genome shotgun (WGS) entry which is preliminary data.</text>
</comment>
<dbReference type="PANTHER" id="PTHR18964">
    <property type="entry name" value="ROK (REPRESSOR, ORF, KINASE) FAMILY"/>
    <property type="match status" value="1"/>
</dbReference>
<dbReference type="InterPro" id="IPR049874">
    <property type="entry name" value="ROK_cs"/>
</dbReference>
<dbReference type="PROSITE" id="PS01125">
    <property type="entry name" value="ROK"/>
    <property type="match status" value="1"/>
</dbReference>